<evidence type="ECO:0000256" key="1">
    <source>
        <dbReference type="SAM" id="MobiDB-lite"/>
    </source>
</evidence>
<feature type="compositionally biased region" description="Polar residues" evidence="1">
    <location>
        <begin position="248"/>
        <end position="271"/>
    </location>
</feature>
<name>A0ABQ8FRD3_9PEZI</name>
<protein>
    <submittedName>
        <fullName evidence="2">Uncharacterized protein</fullName>
    </submittedName>
</protein>
<evidence type="ECO:0000313" key="3">
    <source>
        <dbReference type="Proteomes" id="UP000774617"/>
    </source>
</evidence>
<proteinExistence type="predicted"/>
<feature type="region of interest" description="Disordered" evidence="1">
    <location>
        <begin position="244"/>
        <end position="360"/>
    </location>
</feature>
<organism evidence="2 3">
    <name type="scientific">Macrophomina phaseolina</name>
    <dbReference type="NCBI Taxonomy" id="35725"/>
    <lineage>
        <taxon>Eukaryota</taxon>
        <taxon>Fungi</taxon>
        <taxon>Dikarya</taxon>
        <taxon>Ascomycota</taxon>
        <taxon>Pezizomycotina</taxon>
        <taxon>Dothideomycetes</taxon>
        <taxon>Dothideomycetes incertae sedis</taxon>
        <taxon>Botryosphaeriales</taxon>
        <taxon>Botryosphaeriaceae</taxon>
        <taxon>Macrophomina</taxon>
    </lineage>
</organism>
<gene>
    <name evidence="2" type="ORF">B0J12DRAFT_688852</name>
</gene>
<dbReference type="Proteomes" id="UP000774617">
    <property type="component" value="Unassembled WGS sequence"/>
</dbReference>
<keyword evidence="3" id="KW-1185">Reference proteome</keyword>
<feature type="compositionally biased region" description="Polar residues" evidence="1">
    <location>
        <begin position="341"/>
        <end position="350"/>
    </location>
</feature>
<dbReference type="EMBL" id="JAGTJR010000075">
    <property type="protein sequence ID" value="KAH7016606.1"/>
    <property type="molecule type" value="Genomic_DNA"/>
</dbReference>
<comment type="caution">
    <text evidence="2">The sequence shown here is derived from an EMBL/GenBank/DDBJ whole genome shotgun (WGS) entry which is preliminary data.</text>
</comment>
<evidence type="ECO:0000313" key="2">
    <source>
        <dbReference type="EMBL" id="KAH7016606.1"/>
    </source>
</evidence>
<sequence length="520" mass="57567">MSARRWEPNERCLNQGLAGAIFSSHFAPPRTFFTSPLRKMCHSTITISLSPDPTPGGAATPAEVQGCNPFFLTKLQCRELEDVISKLKTLITEGDKLQDLKERLLRSMTAYSLGEFARDKTRLSNLNSYLDHYDSSLCGPKNPSFNVKAFVLASLSNNHWILVHKYKQEFWAWAMEKLANVAEPPRIVGKLRETAIDKDGPFSQNFEDLKKDSENVLKAVYRRKLDLSRSSSVLETASSLPRIETAQVRHQQQPVSSPPITSTVTALQAANMSRRENPFQSPTPAHEYVSLRDSPAHDGTQGESANTQGRLKRRRTEGSFEHAAESGPIMEAQQPAPRVTQVGQEPSLSNERGRSITADSPRTYAVSRDHALRQLATSERASERNSQTASHTPMFQQQFDGVTLHPMSGPAVTTGWHVAAHGYDTVGAPCNQETFRESYNAAQYANAMPATGQDTFRCGVSDRGWVSPKCSCAGAKGIAGYERMSGEPETLINAFMNTITHSYENTMPMHSPRRSSFGTQ</sequence>
<accession>A0ABQ8FRD3</accession>
<reference evidence="2 3" key="1">
    <citation type="journal article" date="2021" name="Nat. Commun.">
        <title>Genetic determinants of endophytism in the Arabidopsis root mycobiome.</title>
        <authorList>
            <person name="Mesny F."/>
            <person name="Miyauchi S."/>
            <person name="Thiergart T."/>
            <person name="Pickel B."/>
            <person name="Atanasova L."/>
            <person name="Karlsson M."/>
            <person name="Huettel B."/>
            <person name="Barry K.W."/>
            <person name="Haridas S."/>
            <person name="Chen C."/>
            <person name="Bauer D."/>
            <person name="Andreopoulos W."/>
            <person name="Pangilinan J."/>
            <person name="LaButti K."/>
            <person name="Riley R."/>
            <person name="Lipzen A."/>
            <person name="Clum A."/>
            <person name="Drula E."/>
            <person name="Henrissat B."/>
            <person name="Kohler A."/>
            <person name="Grigoriev I.V."/>
            <person name="Martin F.M."/>
            <person name="Hacquard S."/>
        </authorList>
    </citation>
    <scope>NUCLEOTIDE SEQUENCE [LARGE SCALE GENOMIC DNA]</scope>
    <source>
        <strain evidence="2 3">MPI-SDFR-AT-0080</strain>
    </source>
</reference>